<reference evidence="2" key="1">
    <citation type="submission" date="2022-07" db="EMBL/GenBank/DDBJ databases">
        <title>Chromosome-level genome of Muraenolepis orangiensis.</title>
        <authorList>
            <person name="Kim J."/>
        </authorList>
    </citation>
    <scope>NUCLEOTIDE SEQUENCE</scope>
    <source>
        <strain evidence="2">KU_S4_2022</strain>
        <tissue evidence="2">Muscle</tissue>
    </source>
</reference>
<sequence>MDTTKTRWSVVLLSTVCSAFVVLAAGVLCALFYPILTELRGERVRAEDGTEVSMLGFWSILMLSVSAGCICCAFSWTLTFLDSYTPGTLFLPNFRPSRAPGPPFDVGYAVALLNGVTASLAVVWTLS</sequence>
<keyword evidence="1" id="KW-1133">Transmembrane helix</keyword>
<evidence type="ECO:0000256" key="1">
    <source>
        <dbReference type="SAM" id="Phobius"/>
    </source>
</evidence>
<gene>
    <name evidence="2" type="ORF">NHX12_015006</name>
</gene>
<name>A0A9Q0D9W6_9TELE</name>
<keyword evidence="1" id="KW-0472">Membrane</keyword>
<dbReference type="AlphaFoldDB" id="A0A9Q0D9W6"/>
<feature type="transmembrane region" description="Helical" evidence="1">
    <location>
        <begin position="57"/>
        <end position="81"/>
    </location>
</feature>
<dbReference type="PANTHER" id="PTHR28640:SF1">
    <property type="entry name" value="ADP-RIBOSYLATION FACTOR-LIKE PROTEIN 6-INTERACTING PROTEIN 6"/>
    <property type="match status" value="1"/>
</dbReference>
<dbReference type="Pfam" id="PF15062">
    <property type="entry name" value="ARL6IP6"/>
    <property type="match status" value="1"/>
</dbReference>
<evidence type="ECO:0008006" key="4">
    <source>
        <dbReference type="Google" id="ProtNLM"/>
    </source>
</evidence>
<feature type="transmembrane region" description="Helical" evidence="1">
    <location>
        <begin position="106"/>
        <end position="126"/>
    </location>
</feature>
<dbReference type="PANTHER" id="PTHR28640">
    <property type="entry name" value="ADP-RIBOSYLATION FACTOR-LIKE PROTEIN 6-INTERACTING PROTEIN 6"/>
    <property type="match status" value="1"/>
</dbReference>
<dbReference type="EMBL" id="JANIIK010000119">
    <property type="protein sequence ID" value="KAJ3584511.1"/>
    <property type="molecule type" value="Genomic_DNA"/>
</dbReference>
<keyword evidence="1" id="KW-0812">Transmembrane</keyword>
<accession>A0A9Q0D9W6</accession>
<proteinExistence type="predicted"/>
<feature type="transmembrane region" description="Helical" evidence="1">
    <location>
        <begin position="12"/>
        <end position="36"/>
    </location>
</feature>
<organism evidence="2 3">
    <name type="scientific">Muraenolepis orangiensis</name>
    <name type="common">Patagonian moray cod</name>
    <dbReference type="NCBI Taxonomy" id="630683"/>
    <lineage>
        <taxon>Eukaryota</taxon>
        <taxon>Metazoa</taxon>
        <taxon>Chordata</taxon>
        <taxon>Craniata</taxon>
        <taxon>Vertebrata</taxon>
        <taxon>Euteleostomi</taxon>
        <taxon>Actinopterygii</taxon>
        <taxon>Neopterygii</taxon>
        <taxon>Teleostei</taxon>
        <taxon>Neoteleostei</taxon>
        <taxon>Acanthomorphata</taxon>
        <taxon>Zeiogadaria</taxon>
        <taxon>Gadariae</taxon>
        <taxon>Gadiformes</taxon>
        <taxon>Muraenolepidoidei</taxon>
        <taxon>Muraenolepididae</taxon>
        <taxon>Muraenolepis</taxon>
    </lineage>
</organism>
<evidence type="ECO:0000313" key="2">
    <source>
        <dbReference type="EMBL" id="KAJ3584511.1"/>
    </source>
</evidence>
<comment type="caution">
    <text evidence="2">The sequence shown here is derived from an EMBL/GenBank/DDBJ whole genome shotgun (WGS) entry which is preliminary data.</text>
</comment>
<dbReference type="OrthoDB" id="10070125at2759"/>
<dbReference type="InterPro" id="IPR029383">
    <property type="entry name" value="ARL6IP6"/>
</dbReference>
<dbReference type="Proteomes" id="UP001148018">
    <property type="component" value="Unassembled WGS sequence"/>
</dbReference>
<keyword evidence="3" id="KW-1185">Reference proteome</keyword>
<protein>
    <recommendedName>
        <fullName evidence="4">ADP-ribosylation factor-like protein 6-interacting protein 6</fullName>
    </recommendedName>
</protein>
<evidence type="ECO:0000313" key="3">
    <source>
        <dbReference type="Proteomes" id="UP001148018"/>
    </source>
</evidence>